<feature type="compositionally biased region" description="Acidic residues" evidence="1">
    <location>
        <begin position="83"/>
        <end position="93"/>
    </location>
</feature>
<reference evidence="2" key="1">
    <citation type="submission" date="2023-08" db="EMBL/GenBank/DDBJ databases">
        <authorList>
            <person name="Audoor S."/>
            <person name="Bilcke G."/>
        </authorList>
    </citation>
    <scope>NUCLEOTIDE SEQUENCE</scope>
</reference>
<comment type="caution">
    <text evidence="2">The sequence shown here is derived from an EMBL/GenBank/DDBJ whole genome shotgun (WGS) entry which is preliminary data.</text>
</comment>
<gene>
    <name evidence="2" type="ORF">CYCCA115_LOCUS21449</name>
</gene>
<accession>A0AAD2JMW2</accession>
<organism evidence="2 3">
    <name type="scientific">Cylindrotheca closterium</name>
    <dbReference type="NCBI Taxonomy" id="2856"/>
    <lineage>
        <taxon>Eukaryota</taxon>
        <taxon>Sar</taxon>
        <taxon>Stramenopiles</taxon>
        <taxon>Ochrophyta</taxon>
        <taxon>Bacillariophyta</taxon>
        <taxon>Bacillariophyceae</taxon>
        <taxon>Bacillariophycidae</taxon>
        <taxon>Bacillariales</taxon>
        <taxon>Bacillariaceae</taxon>
        <taxon>Cylindrotheca</taxon>
    </lineage>
</organism>
<protein>
    <submittedName>
        <fullName evidence="2">Uncharacterized protein</fullName>
    </submittedName>
</protein>
<evidence type="ECO:0000256" key="1">
    <source>
        <dbReference type="SAM" id="MobiDB-lite"/>
    </source>
</evidence>
<dbReference type="Proteomes" id="UP001295423">
    <property type="component" value="Unassembled WGS sequence"/>
</dbReference>
<dbReference type="AlphaFoldDB" id="A0AAD2JMW2"/>
<keyword evidence="3" id="KW-1185">Reference proteome</keyword>
<dbReference type="EMBL" id="CAKOGP040002231">
    <property type="protein sequence ID" value="CAJ1965859.1"/>
    <property type="molecule type" value="Genomic_DNA"/>
</dbReference>
<evidence type="ECO:0000313" key="2">
    <source>
        <dbReference type="EMBL" id="CAJ1965859.1"/>
    </source>
</evidence>
<name>A0AAD2JMW2_9STRA</name>
<feature type="compositionally biased region" description="Basic residues" evidence="1">
    <location>
        <begin position="30"/>
        <end position="41"/>
    </location>
</feature>
<feature type="region of interest" description="Disordered" evidence="1">
    <location>
        <begin position="1"/>
        <end position="98"/>
    </location>
</feature>
<feature type="compositionally biased region" description="Acidic residues" evidence="1">
    <location>
        <begin position="7"/>
        <end position="16"/>
    </location>
</feature>
<proteinExistence type="predicted"/>
<sequence>MAGEESAAGEDSDENDTANNNTSDIQSPKKGWKLLKILKQRRAQEKENGQGEATEEEGVKNEKNEEEESALWRDISFTIGSLTDDDNGQSTDEDGNKSLENIEEEILRQASIENNNDDGSGVIPPSPWSSLKRLRDKIKDNSTPEAEEERGKARIVYRFHSLIFLMIKG</sequence>
<evidence type="ECO:0000313" key="3">
    <source>
        <dbReference type="Proteomes" id="UP001295423"/>
    </source>
</evidence>
<feature type="region of interest" description="Disordered" evidence="1">
    <location>
        <begin position="111"/>
        <end position="150"/>
    </location>
</feature>
<feature type="compositionally biased region" description="Polar residues" evidence="1">
    <location>
        <begin position="17"/>
        <end position="26"/>
    </location>
</feature>